<name>A0ACB0Y386_MELEN</name>
<dbReference type="EMBL" id="CAVMJV010000005">
    <property type="protein sequence ID" value="CAK5029323.1"/>
    <property type="molecule type" value="Genomic_DNA"/>
</dbReference>
<sequence>MKLFHTVFLVIVLPALLFQEIRYLMSCRHKNGFLIFENRDGKSLNFFNFNSLSKIIIKFLHIFYSFFVYILDIF</sequence>
<reference evidence="1" key="1">
    <citation type="submission" date="2023-11" db="EMBL/GenBank/DDBJ databases">
        <authorList>
            <person name="Poullet M."/>
        </authorList>
    </citation>
    <scope>NUCLEOTIDE SEQUENCE</scope>
    <source>
        <strain evidence="1">E1834</strain>
    </source>
</reference>
<keyword evidence="2" id="KW-1185">Reference proteome</keyword>
<accession>A0ACB0Y386</accession>
<protein>
    <submittedName>
        <fullName evidence="1">Uncharacterized protein</fullName>
    </submittedName>
</protein>
<evidence type="ECO:0000313" key="1">
    <source>
        <dbReference type="EMBL" id="CAK5029323.1"/>
    </source>
</evidence>
<dbReference type="Proteomes" id="UP001497535">
    <property type="component" value="Unassembled WGS sequence"/>
</dbReference>
<evidence type="ECO:0000313" key="2">
    <source>
        <dbReference type="Proteomes" id="UP001497535"/>
    </source>
</evidence>
<organism evidence="1 2">
    <name type="scientific">Meloidogyne enterolobii</name>
    <name type="common">Root-knot nematode worm</name>
    <name type="synonym">Meloidogyne mayaguensis</name>
    <dbReference type="NCBI Taxonomy" id="390850"/>
    <lineage>
        <taxon>Eukaryota</taxon>
        <taxon>Metazoa</taxon>
        <taxon>Ecdysozoa</taxon>
        <taxon>Nematoda</taxon>
        <taxon>Chromadorea</taxon>
        <taxon>Rhabditida</taxon>
        <taxon>Tylenchina</taxon>
        <taxon>Tylenchomorpha</taxon>
        <taxon>Tylenchoidea</taxon>
        <taxon>Meloidogynidae</taxon>
        <taxon>Meloidogyninae</taxon>
        <taxon>Meloidogyne</taxon>
    </lineage>
</organism>
<proteinExistence type="predicted"/>
<comment type="caution">
    <text evidence="1">The sequence shown here is derived from an EMBL/GenBank/DDBJ whole genome shotgun (WGS) entry which is preliminary data.</text>
</comment>
<gene>
    <name evidence="1" type="ORF">MENTE1834_LOCUS6880</name>
</gene>